<dbReference type="GO" id="GO:0007169">
    <property type="term" value="P:cell surface receptor protein tyrosine kinase signaling pathway"/>
    <property type="evidence" value="ECO:0007669"/>
    <property type="project" value="TreeGrafter"/>
</dbReference>
<dbReference type="SUPFAM" id="SSF56112">
    <property type="entry name" value="Protein kinase-like (PK-like)"/>
    <property type="match status" value="1"/>
</dbReference>
<feature type="binding site" evidence="16 18">
    <location>
        <position position="695"/>
    </location>
    <ligand>
        <name>ATP</name>
        <dbReference type="ChEBI" id="CHEBI:30616"/>
    </ligand>
</feature>
<dbReference type="InterPro" id="IPR013098">
    <property type="entry name" value="Ig_I-set"/>
</dbReference>
<dbReference type="InterPro" id="IPR017441">
    <property type="entry name" value="Protein_kinase_ATP_BS"/>
</dbReference>
<evidence type="ECO:0000256" key="13">
    <source>
        <dbReference type="ARBA" id="ARBA00023180"/>
    </source>
</evidence>
<proteinExistence type="predicted"/>
<evidence type="ECO:0000313" key="22">
    <source>
        <dbReference type="EMBL" id="ODN06115.1"/>
    </source>
</evidence>
<evidence type="ECO:0000256" key="12">
    <source>
        <dbReference type="ARBA" id="ARBA00023170"/>
    </source>
</evidence>
<organism evidence="22 23">
    <name type="scientific">Orchesella cincta</name>
    <name type="common">Springtail</name>
    <name type="synonym">Podura cincta</name>
    <dbReference type="NCBI Taxonomy" id="48709"/>
    <lineage>
        <taxon>Eukaryota</taxon>
        <taxon>Metazoa</taxon>
        <taxon>Ecdysozoa</taxon>
        <taxon>Arthropoda</taxon>
        <taxon>Hexapoda</taxon>
        <taxon>Collembola</taxon>
        <taxon>Entomobryomorpha</taxon>
        <taxon>Entomobryoidea</taxon>
        <taxon>Orchesellidae</taxon>
        <taxon>Orchesellinae</taxon>
        <taxon>Orchesella</taxon>
    </lineage>
</organism>
<dbReference type="PANTHER" id="PTHR24416:SF600">
    <property type="entry name" value="PDGF- AND VEGF-RECEPTOR RELATED, ISOFORM J"/>
    <property type="match status" value="1"/>
</dbReference>
<dbReference type="InterPro" id="IPR000719">
    <property type="entry name" value="Prot_kinase_dom"/>
</dbReference>
<dbReference type="CDD" id="cd00192">
    <property type="entry name" value="PTKc"/>
    <property type="match status" value="1"/>
</dbReference>
<dbReference type="InterPro" id="IPR050122">
    <property type="entry name" value="RTK"/>
</dbReference>
<dbReference type="OMA" id="QIACEMI"/>
<dbReference type="Gene3D" id="2.60.40.10">
    <property type="entry name" value="Immunoglobulins"/>
    <property type="match status" value="1"/>
</dbReference>
<dbReference type="InterPro" id="IPR007110">
    <property type="entry name" value="Ig-like_dom"/>
</dbReference>
<keyword evidence="7 16" id="KW-0067">ATP-binding</keyword>
<comment type="catalytic activity">
    <reaction evidence="14">
        <text>L-tyrosyl-[protein] + ATP = O-phospho-L-tyrosyl-[protein] + ADP + H(+)</text>
        <dbReference type="Rhea" id="RHEA:10596"/>
        <dbReference type="Rhea" id="RHEA-COMP:10136"/>
        <dbReference type="Rhea" id="RHEA-COMP:20101"/>
        <dbReference type="ChEBI" id="CHEBI:15378"/>
        <dbReference type="ChEBI" id="CHEBI:30616"/>
        <dbReference type="ChEBI" id="CHEBI:46858"/>
        <dbReference type="ChEBI" id="CHEBI:61978"/>
        <dbReference type="ChEBI" id="CHEBI:456216"/>
        <dbReference type="EC" id="2.7.10.1"/>
    </reaction>
</comment>
<keyword evidence="13" id="KW-0325">Glycoprotein</keyword>
<evidence type="ECO:0000256" key="1">
    <source>
        <dbReference type="ARBA" id="ARBA00004167"/>
    </source>
</evidence>
<keyword evidence="12 22" id="KW-0675">Receptor</keyword>
<evidence type="ECO:0000256" key="3">
    <source>
        <dbReference type="ARBA" id="ARBA00022679"/>
    </source>
</evidence>
<dbReference type="Gene3D" id="3.30.200.20">
    <property type="entry name" value="Phosphorylase Kinase, domain 1"/>
    <property type="match status" value="1"/>
</dbReference>
<evidence type="ECO:0000256" key="16">
    <source>
        <dbReference type="PIRSR" id="PIRSR000615-2"/>
    </source>
</evidence>
<evidence type="ECO:0000259" key="20">
    <source>
        <dbReference type="PROSITE" id="PS50011"/>
    </source>
</evidence>
<feature type="active site" description="Proton acceptor" evidence="15">
    <location>
        <position position="832"/>
    </location>
</feature>
<evidence type="ECO:0000256" key="17">
    <source>
        <dbReference type="PIRSR" id="PIRSR000615-3"/>
    </source>
</evidence>
<feature type="transmembrane region" description="Helical" evidence="19">
    <location>
        <begin position="583"/>
        <end position="607"/>
    </location>
</feature>
<dbReference type="GO" id="GO:0030182">
    <property type="term" value="P:neuron differentiation"/>
    <property type="evidence" value="ECO:0007669"/>
    <property type="project" value="UniProtKB-ARBA"/>
</dbReference>
<dbReference type="PROSITE" id="PS50835">
    <property type="entry name" value="IG_LIKE"/>
    <property type="match status" value="1"/>
</dbReference>
<dbReference type="PIRSF" id="PIRSF000615">
    <property type="entry name" value="TyrPK_CSF1-R"/>
    <property type="match status" value="1"/>
</dbReference>
<dbReference type="GO" id="GO:0050793">
    <property type="term" value="P:regulation of developmental process"/>
    <property type="evidence" value="ECO:0007669"/>
    <property type="project" value="UniProtKB-ARBA"/>
</dbReference>
<dbReference type="InterPro" id="IPR011009">
    <property type="entry name" value="Kinase-like_dom_sf"/>
</dbReference>
<dbReference type="OrthoDB" id="346907at2759"/>
<feature type="domain" description="Protein kinase" evidence="20">
    <location>
        <begin position="666"/>
        <end position="964"/>
    </location>
</feature>
<dbReference type="AlphaFoldDB" id="A0A1D2NLZ3"/>
<dbReference type="Proteomes" id="UP000094527">
    <property type="component" value="Unassembled WGS sequence"/>
</dbReference>
<keyword evidence="4 19" id="KW-0812">Transmembrane</keyword>
<evidence type="ECO:0000256" key="9">
    <source>
        <dbReference type="ARBA" id="ARBA00023136"/>
    </source>
</evidence>
<evidence type="ECO:0000256" key="15">
    <source>
        <dbReference type="PIRSR" id="PIRSR000615-1"/>
    </source>
</evidence>
<keyword evidence="11" id="KW-1015">Disulfide bond</keyword>
<dbReference type="PROSITE" id="PS50011">
    <property type="entry name" value="PROTEIN_KINASE_DOM"/>
    <property type="match status" value="1"/>
</dbReference>
<accession>A0A1D2NLZ3</accession>
<dbReference type="Pfam" id="PF07679">
    <property type="entry name" value="I-set"/>
    <property type="match status" value="1"/>
</dbReference>
<comment type="subcellular location">
    <subcellularLocation>
        <location evidence="2">Endomembrane system</location>
    </subcellularLocation>
    <subcellularLocation>
        <location evidence="1">Membrane</location>
        <topology evidence="1">Single-pass membrane protein</topology>
    </subcellularLocation>
</comment>
<keyword evidence="8 19" id="KW-1133">Transmembrane helix</keyword>
<dbReference type="GO" id="GO:0048468">
    <property type="term" value="P:cell development"/>
    <property type="evidence" value="ECO:0007669"/>
    <property type="project" value="UniProtKB-ARBA"/>
</dbReference>
<dbReference type="GO" id="GO:0012505">
    <property type="term" value="C:endomembrane system"/>
    <property type="evidence" value="ECO:0007669"/>
    <property type="project" value="UniProtKB-SubCell"/>
</dbReference>
<dbReference type="InterPro" id="IPR036179">
    <property type="entry name" value="Ig-like_dom_sf"/>
</dbReference>
<dbReference type="SUPFAM" id="SSF48726">
    <property type="entry name" value="Immunoglobulin"/>
    <property type="match status" value="1"/>
</dbReference>
<comment type="caution">
    <text evidence="22">The sequence shown here is derived from an EMBL/GenBank/DDBJ whole genome shotgun (WGS) entry which is preliminary data.</text>
</comment>
<dbReference type="PROSITE" id="PS00107">
    <property type="entry name" value="PROTEIN_KINASE_ATP"/>
    <property type="match status" value="1"/>
</dbReference>
<dbReference type="PRINTS" id="PR00109">
    <property type="entry name" value="TYRKINASE"/>
</dbReference>
<evidence type="ECO:0000259" key="21">
    <source>
        <dbReference type="PROSITE" id="PS50835"/>
    </source>
</evidence>
<keyword evidence="17" id="KW-0460">Magnesium</keyword>
<dbReference type="InterPro" id="IPR001245">
    <property type="entry name" value="Ser-Thr/Tyr_kinase_cat_dom"/>
</dbReference>
<keyword evidence="23" id="KW-1185">Reference proteome</keyword>
<evidence type="ECO:0000256" key="6">
    <source>
        <dbReference type="ARBA" id="ARBA00022777"/>
    </source>
</evidence>
<dbReference type="GO" id="GO:0046872">
    <property type="term" value="F:metal ion binding"/>
    <property type="evidence" value="ECO:0007669"/>
    <property type="project" value="UniProtKB-KW"/>
</dbReference>
<evidence type="ECO:0000313" key="23">
    <source>
        <dbReference type="Proteomes" id="UP000094527"/>
    </source>
</evidence>
<dbReference type="InterPro" id="IPR013783">
    <property type="entry name" value="Ig-like_fold"/>
</dbReference>
<dbReference type="PROSITE" id="PS00109">
    <property type="entry name" value="PROTEIN_KINASE_TYR"/>
    <property type="match status" value="1"/>
</dbReference>
<feature type="binding site" evidence="17">
    <location>
        <position position="850"/>
    </location>
    <ligand>
        <name>Mg(2+)</name>
        <dbReference type="ChEBI" id="CHEBI:18420"/>
    </ligand>
</feature>
<keyword evidence="3" id="KW-0808">Transferase</keyword>
<evidence type="ECO:0000256" key="5">
    <source>
        <dbReference type="ARBA" id="ARBA00022741"/>
    </source>
</evidence>
<evidence type="ECO:0000256" key="11">
    <source>
        <dbReference type="ARBA" id="ARBA00023157"/>
    </source>
</evidence>
<evidence type="ECO:0000256" key="7">
    <source>
        <dbReference type="ARBA" id="ARBA00022840"/>
    </source>
</evidence>
<evidence type="ECO:0000256" key="18">
    <source>
        <dbReference type="PROSITE-ProRule" id="PRU10141"/>
    </source>
</evidence>
<dbReference type="Gene3D" id="1.10.510.10">
    <property type="entry name" value="Transferase(Phosphotransferase) domain 1"/>
    <property type="match status" value="1"/>
</dbReference>
<keyword evidence="17" id="KW-0479">Metal-binding</keyword>
<feature type="binding site" evidence="16">
    <location>
        <position position="836"/>
    </location>
    <ligand>
        <name>ATP</name>
        <dbReference type="ChEBI" id="CHEBI:30616"/>
    </ligand>
</feature>
<evidence type="ECO:0000256" key="4">
    <source>
        <dbReference type="ARBA" id="ARBA00022692"/>
    </source>
</evidence>
<feature type="domain" description="Ig-like" evidence="21">
    <location>
        <begin position="471"/>
        <end position="574"/>
    </location>
</feature>
<sequence>MSICFLYNSLTLNAGAVTIPKIRIEDLDPRWMNISNGSNNTVLYSPAGGDIFAFCEAPYPIQWNISGIIAPAEVVKIQPPKRDWHDRMKMFQIQVNIFFGDATDFPDLTASAQIACEMITDYTMRDHFSIFVRGKNLFVNPSIKPLINSKLIPCPTTDPTIPTMLYLRSSDGVETLVQDVIYSPTEGFHSNQVFSGFFICRKQTSHVFFRARVTTPVQGPESDRQFSPLASNVKAFTDETIELACSSKTIPVVLVFSDATNATLTYTVDTERMKIAKLSLPKNSKQIFVQGKVACVSASFTELIKEWSFEFIEVPELYLDNFEGEVDCLSDLTPKRVQTVRCRNGMDCNFMDHCFQNVTHCNFKKQKQFVADADTSCWIEKLLDGKNCSSVPYSHYNGRVQCTVLGDFETVNISNPYSESPRKIDEFNVLGVLDINLPLDAVGMHCIAPWWNSTDIMITSRKFETRELLSPQMLLNEGNKIQKENFYIGQTNSRLACFAKGEPQPEYQWLVKTDDSSDFRNVSDVFPSLATSVGANGAGYLEFSNPDEKNSGQFKCVAKNRVGSVSRSYQLEVSPEPLSRKTAAYIGTVVAILFVLAIVIAALIIFIRRYNEAKELVRSLTDSEIEEFFQGRPDLLASVDSNFEVINFMPYKTEFEIPIEDIAFDSSEANLLGSGEFAYVVRGMIISKSKSAAVKISKPSADVTLFKSLLSEVKIMLYIGQHENVVTLVGVCTQDIRNRALYIVTEICELGSLDSYLRKRRKPFVNLINSNQEIERFVLHLGGVNFVCVRTFRSLLPEDREVKLSTLDLISFSAQIAKGMEYLASKSVIHADLATRNVLLTSEKVAKISDFGLSKKLYECNNYTKKSKTPLPWRWMSLESLNTLTFSTQSDVWSYGVTLFEIYTLGDIPFPNEDWDKQFLMRLASGMRMGRPTFSTQEIYSKIVACWESDPDLRPCFTTLRSFFEKMLKDLQYDPSLVNKEDTTKPLYSNIEDSTNNWAQNNSSNEPLYANTVAGEEGKPSIPSSCVKREKTNWGIE</sequence>
<keyword evidence="10" id="KW-0829">Tyrosine-protein kinase</keyword>
<dbReference type="GO" id="GO:0051130">
    <property type="term" value="P:positive regulation of cellular component organization"/>
    <property type="evidence" value="ECO:0007669"/>
    <property type="project" value="UniProtKB-ARBA"/>
</dbReference>
<name>A0A1D2NLZ3_ORCCI</name>
<dbReference type="GO" id="GO:0005524">
    <property type="term" value="F:ATP binding"/>
    <property type="evidence" value="ECO:0007669"/>
    <property type="project" value="UniProtKB-UniRule"/>
</dbReference>
<reference evidence="22 23" key="1">
    <citation type="journal article" date="2016" name="Genome Biol. Evol.">
        <title>Gene Family Evolution Reflects Adaptation to Soil Environmental Stressors in the Genome of the Collembolan Orchesella cincta.</title>
        <authorList>
            <person name="Faddeeva-Vakhrusheva A."/>
            <person name="Derks M.F."/>
            <person name="Anvar S.Y."/>
            <person name="Agamennone V."/>
            <person name="Suring W."/>
            <person name="Smit S."/>
            <person name="van Straalen N.M."/>
            <person name="Roelofs D."/>
        </authorList>
    </citation>
    <scope>NUCLEOTIDE SEQUENCE [LARGE SCALE GENOMIC DNA]</scope>
    <source>
        <tissue evidence="22">Mixed pool</tissue>
    </source>
</reference>
<keyword evidence="9 19" id="KW-0472">Membrane</keyword>
<gene>
    <name evidence="22" type="ORF">Ocin01_00531</name>
</gene>
<dbReference type="STRING" id="48709.A0A1D2NLZ3"/>
<evidence type="ECO:0000256" key="8">
    <source>
        <dbReference type="ARBA" id="ARBA00022989"/>
    </source>
</evidence>
<dbReference type="FunFam" id="1.10.510.10:FF:001512">
    <property type="entry name" value="Receptor tyrosine-protein kinase erbB-2"/>
    <property type="match status" value="1"/>
</dbReference>
<evidence type="ECO:0000256" key="14">
    <source>
        <dbReference type="ARBA" id="ARBA00051243"/>
    </source>
</evidence>
<dbReference type="GO" id="GO:0005886">
    <property type="term" value="C:plasma membrane"/>
    <property type="evidence" value="ECO:0007669"/>
    <property type="project" value="TreeGrafter"/>
</dbReference>
<evidence type="ECO:0000256" key="10">
    <source>
        <dbReference type="ARBA" id="ARBA00023137"/>
    </source>
</evidence>
<dbReference type="PANTHER" id="PTHR24416">
    <property type="entry name" value="TYROSINE-PROTEIN KINASE RECEPTOR"/>
    <property type="match status" value="1"/>
</dbReference>
<keyword evidence="6" id="KW-0418">Kinase</keyword>
<dbReference type="GO" id="GO:0043235">
    <property type="term" value="C:receptor complex"/>
    <property type="evidence" value="ECO:0007669"/>
    <property type="project" value="TreeGrafter"/>
</dbReference>
<dbReference type="Pfam" id="PF07714">
    <property type="entry name" value="PK_Tyr_Ser-Thr"/>
    <property type="match status" value="1"/>
</dbReference>
<keyword evidence="5 16" id="KW-0547">Nucleotide-binding</keyword>
<dbReference type="EMBL" id="LJIJ01000010">
    <property type="protein sequence ID" value="ODN06115.1"/>
    <property type="molecule type" value="Genomic_DNA"/>
</dbReference>
<evidence type="ECO:0000256" key="19">
    <source>
        <dbReference type="SAM" id="Phobius"/>
    </source>
</evidence>
<feature type="binding site" evidence="17">
    <location>
        <position position="837"/>
    </location>
    <ligand>
        <name>Mg(2+)</name>
        <dbReference type="ChEBI" id="CHEBI:18420"/>
    </ligand>
</feature>
<dbReference type="GO" id="GO:0004714">
    <property type="term" value="F:transmembrane receptor protein tyrosine kinase activity"/>
    <property type="evidence" value="ECO:0007669"/>
    <property type="project" value="UniProtKB-EC"/>
</dbReference>
<protein>
    <submittedName>
        <fullName evidence="22">Macrophage colony-stimulating factor 1 receptor</fullName>
    </submittedName>
</protein>
<evidence type="ECO:0000256" key="2">
    <source>
        <dbReference type="ARBA" id="ARBA00004308"/>
    </source>
</evidence>
<dbReference type="InterPro" id="IPR008266">
    <property type="entry name" value="Tyr_kinase_AS"/>
</dbReference>